<comment type="caution">
    <text evidence="1">The sequence shown here is derived from an EMBL/GenBank/DDBJ whole genome shotgun (WGS) entry which is preliminary data.</text>
</comment>
<dbReference type="Pfam" id="PF05935">
    <property type="entry name" value="Arylsulfotrans"/>
    <property type="match status" value="1"/>
</dbReference>
<dbReference type="PANTHER" id="PTHR35340:SF5">
    <property type="entry name" value="ASST-DOMAIN-CONTAINING PROTEIN"/>
    <property type="match status" value="1"/>
</dbReference>
<evidence type="ECO:0008006" key="2">
    <source>
        <dbReference type="Google" id="ProtNLM"/>
    </source>
</evidence>
<dbReference type="AlphaFoldDB" id="A0A7C4G9T3"/>
<accession>A0A7C4G9T3</accession>
<dbReference type="InterPro" id="IPR011047">
    <property type="entry name" value="Quinoprotein_ADH-like_sf"/>
</dbReference>
<dbReference type="InterPro" id="IPR053143">
    <property type="entry name" value="Arylsulfate_ST"/>
</dbReference>
<dbReference type="InterPro" id="IPR010262">
    <property type="entry name" value="Arylsulfotransferase_bact"/>
</dbReference>
<name>A0A7C4G9T3_UNCW3</name>
<proteinExistence type="predicted"/>
<organism evidence="1">
    <name type="scientific">candidate division WOR-3 bacterium</name>
    <dbReference type="NCBI Taxonomy" id="2052148"/>
    <lineage>
        <taxon>Bacteria</taxon>
        <taxon>Bacteria division WOR-3</taxon>
    </lineage>
</organism>
<dbReference type="SUPFAM" id="SSF50998">
    <property type="entry name" value="Quinoprotein alcohol dehydrogenase-like"/>
    <property type="match status" value="1"/>
</dbReference>
<dbReference type="Gene3D" id="2.60.40.4070">
    <property type="match status" value="1"/>
</dbReference>
<protein>
    <recommendedName>
        <fullName evidence="2">Arylsulfotransferase (ASST)</fullName>
    </recommendedName>
</protein>
<dbReference type="PANTHER" id="PTHR35340">
    <property type="entry name" value="PQQ ENZYME REPEAT PROTEIN-RELATED"/>
    <property type="match status" value="1"/>
</dbReference>
<reference evidence="1" key="1">
    <citation type="journal article" date="2020" name="mSystems">
        <title>Genome- and Community-Level Interaction Insights into Carbon Utilization and Element Cycling Functions of Hydrothermarchaeota in Hydrothermal Sediment.</title>
        <authorList>
            <person name="Zhou Z."/>
            <person name="Liu Y."/>
            <person name="Xu W."/>
            <person name="Pan J."/>
            <person name="Luo Z.H."/>
            <person name="Li M."/>
        </authorList>
    </citation>
    <scope>NUCLEOTIDE SEQUENCE [LARGE SCALE GENOMIC DNA]</scope>
    <source>
        <strain evidence="1">SpSt-488</strain>
    </source>
</reference>
<sequence length="561" mass="61836">MNIDRRLLPALTGLLLLLVLLPGALSARERTMGLILHDSLACTGYTLFAPMLYRTAYLIDIDGNLVNSWPGTLRPGLAAYFEEDGLLLRTGDLGNAYWSGGGRGGRVQLVDWEGNAVRTFDYSNAQRCQHHDVRRLPNGNVLMVAWEKKTAAEAIAAGRNPQLIYDAVWPDHIIEVDMNSGAIVWEWHAWDHLIQDYDYAKPNYGDPGAHPELIDINYVSNPVNPRADWMHTNTVAYNPELDQIIISVREWNEIWIIDHSTTTEEARGHTGGRYGKGGDLLYRWGNPRAYRRGTEADQKLFGQHDVQWIPAGLPGEGNILVFNNGPGRAVPPFSTIEELALPQDSAGFYHLGPDSAYGPESPVWTYQAPNPPDFYSGLISGCQRLPNGNTLICSGETGTFFEVTESGTEVWRYINPVSSNGPMQQGSSIPPGANTVFKVRRYPRDYPGFAGRNLDPRGPIEIYPQSVGDDELSQPAGVRLQAGPSPARHSAQVELTLATAGPVRLDVYNPLGQRVARLAAGSLTPGRHLFRWDCSRYPEGTFIVVGQTVAGTAQTRITVAR</sequence>
<dbReference type="EMBL" id="DSUT01000013">
    <property type="protein sequence ID" value="HGK27470.1"/>
    <property type="molecule type" value="Genomic_DNA"/>
</dbReference>
<gene>
    <name evidence="1" type="ORF">ENS41_00750</name>
</gene>
<dbReference type="GO" id="GO:0004062">
    <property type="term" value="F:aryl sulfotransferase activity"/>
    <property type="evidence" value="ECO:0007669"/>
    <property type="project" value="InterPro"/>
</dbReference>
<evidence type="ECO:0000313" key="1">
    <source>
        <dbReference type="EMBL" id="HGK27470.1"/>
    </source>
</evidence>